<dbReference type="Proteomes" id="UP000199053">
    <property type="component" value="Unassembled WGS sequence"/>
</dbReference>
<proteinExistence type="predicted"/>
<evidence type="ECO:0000256" key="2">
    <source>
        <dbReference type="ARBA" id="ARBA00022803"/>
    </source>
</evidence>
<protein>
    <submittedName>
        <fullName evidence="3">Tetratricopeptide repeat-containing protein</fullName>
    </submittedName>
</protein>
<reference evidence="4" key="1">
    <citation type="submission" date="2016-10" db="EMBL/GenBank/DDBJ databases">
        <authorList>
            <person name="Varghese N."/>
            <person name="Submissions S."/>
        </authorList>
    </citation>
    <scope>NUCLEOTIDE SEQUENCE [LARGE SCALE GENOMIC DNA]</scope>
    <source>
        <strain evidence="4">DSM 16995</strain>
    </source>
</reference>
<dbReference type="PANTHER" id="PTHR45641">
    <property type="entry name" value="TETRATRICOPEPTIDE REPEAT PROTEIN (AFU_ORTHOLOGUE AFUA_6G03870)"/>
    <property type="match status" value="1"/>
</dbReference>
<dbReference type="AlphaFoldDB" id="A0A1G9GYA1"/>
<evidence type="ECO:0000256" key="1">
    <source>
        <dbReference type="ARBA" id="ARBA00022737"/>
    </source>
</evidence>
<dbReference type="InterPro" id="IPR019734">
    <property type="entry name" value="TPR_rpt"/>
</dbReference>
<evidence type="ECO:0000313" key="4">
    <source>
        <dbReference type="Proteomes" id="UP000199053"/>
    </source>
</evidence>
<dbReference type="Pfam" id="PF13424">
    <property type="entry name" value="TPR_12"/>
    <property type="match status" value="1"/>
</dbReference>
<gene>
    <name evidence="3" type="ORF">SAMN05660337_1924</name>
</gene>
<keyword evidence="4" id="KW-1185">Reference proteome</keyword>
<sequence>MPTSSFALSPEEIKELAEKTYSNAQTIPEKFVFLQKDEIIHGFTDALKGIQSLKKNPEIVSQLTKAEELLGTGKPDSMIDLLTGIAKEKETTHKGQNPETSQIYRWLGSIVFIKDLDLARETYEKCVQFGPDDIYGWLQLGHMQMETEHVSASQKSYRKMLKIQDAKALESSARQICGKNSDEAIENFLKAADIYEEHNCKHCLAEILNLAGTEQLKQEKLEEAEQNIIKSMELCTELNLMGFAALNANNLGALYQRKQDHENSINYGEKAVEFAKNSGNPILMAAFTFNLAMNLDKMGYLKKAITISEKAVEIFRKTNDTGNLESAERLYNMLLAKQKDQQEQ</sequence>
<dbReference type="SUPFAM" id="SSF81901">
    <property type="entry name" value="HCP-like"/>
    <property type="match status" value="1"/>
</dbReference>
<evidence type="ECO:0000313" key="3">
    <source>
        <dbReference type="EMBL" id="SDL05554.1"/>
    </source>
</evidence>
<keyword evidence="2" id="KW-0802">TPR repeat</keyword>
<dbReference type="Gene3D" id="1.25.40.10">
    <property type="entry name" value="Tetratricopeptide repeat domain"/>
    <property type="match status" value="1"/>
</dbReference>
<dbReference type="InterPro" id="IPR011990">
    <property type="entry name" value="TPR-like_helical_dom_sf"/>
</dbReference>
<name>A0A1G9GYA1_9BACT</name>
<dbReference type="EMBL" id="FNGA01000003">
    <property type="protein sequence ID" value="SDL05554.1"/>
    <property type="molecule type" value="Genomic_DNA"/>
</dbReference>
<dbReference type="SMART" id="SM00028">
    <property type="entry name" value="TPR"/>
    <property type="match status" value="4"/>
</dbReference>
<keyword evidence="1" id="KW-0677">Repeat</keyword>
<dbReference type="RefSeq" id="WP_170830355.1">
    <property type="nucleotide sequence ID" value="NZ_FNGA01000003.1"/>
</dbReference>
<accession>A0A1G9GYA1</accession>
<organism evidence="3 4">
    <name type="scientific">Maridesulfovibrio ferrireducens</name>
    <dbReference type="NCBI Taxonomy" id="246191"/>
    <lineage>
        <taxon>Bacteria</taxon>
        <taxon>Pseudomonadati</taxon>
        <taxon>Thermodesulfobacteriota</taxon>
        <taxon>Desulfovibrionia</taxon>
        <taxon>Desulfovibrionales</taxon>
        <taxon>Desulfovibrionaceae</taxon>
        <taxon>Maridesulfovibrio</taxon>
    </lineage>
</organism>
<dbReference type="SUPFAM" id="SSF48452">
    <property type="entry name" value="TPR-like"/>
    <property type="match status" value="1"/>
</dbReference>